<dbReference type="PANTHER" id="PTHR22872">
    <property type="entry name" value="BTK-BINDING PROTEIN-RELATED"/>
    <property type="match status" value="1"/>
</dbReference>
<gene>
    <name evidence="3" type="primary">HERC2_2</name>
    <name evidence="3" type="ORF">E2C01_051910</name>
</gene>
<keyword evidence="1" id="KW-0677">Repeat</keyword>
<dbReference type="InterPro" id="IPR009091">
    <property type="entry name" value="RCC1/BLIP-II"/>
</dbReference>
<keyword evidence="4" id="KW-1185">Reference proteome</keyword>
<dbReference type="AlphaFoldDB" id="A0A5B7GLP8"/>
<dbReference type="Pfam" id="PF00415">
    <property type="entry name" value="RCC1"/>
    <property type="match status" value="2"/>
</dbReference>
<dbReference type="PRINTS" id="PR00633">
    <property type="entry name" value="RCCNDNSATION"/>
</dbReference>
<reference evidence="3 4" key="1">
    <citation type="submission" date="2019-05" db="EMBL/GenBank/DDBJ databases">
        <title>Another draft genome of Portunus trituberculatus and its Hox gene families provides insights of decapod evolution.</title>
        <authorList>
            <person name="Jeong J.-H."/>
            <person name="Song I."/>
            <person name="Kim S."/>
            <person name="Choi T."/>
            <person name="Kim D."/>
            <person name="Ryu S."/>
            <person name="Kim W."/>
        </authorList>
    </citation>
    <scope>NUCLEOTIDE SEQUENCE [LARGE SCALE GENOMIC DNA]</scope>
    <source>
        <tissue evidence="3">Muscle</tissue>
    </source>
</reference>
<name>A0A5B7GLP8_PORTR</name>
<dbReference type="OrthoDB" id="6342659at2759"/>
<protein>
    <submittedName>
        <fullName evidence="3">E3 ubiquitin-protein ligase HERC2</fullName>
    </submittedName>
</protein>
<dbReference type="PROSITE" id="PS50012">
    <property type="entry name" value="RCC1_3"/>
    <property type="match status" value="2"/>
</dbReference>
<evidence type="ECO:0000313" key="3">
    <source>
        <dbReference type="EMBL" id="MPC57918.1"/>
    </source>
</evidence>
<dbReference type="InterPro" id="IPR051625">
    <property type="entry name" value="Signaling_Regulatory_Domain"/>
</dbReference>
<evidence type="ECO:0000256" key="2">
    <source>
        <dbReference type="PROSITE-ProRule" id="PRU00235"/>
    </source>
</evidence>
<dbReference type="PANTHER" id="PTHR22872:SF2">
    <property type="entry name" value="INHIBITOR OF BRUTON TYROSINE KINASE"/>
    <property type="match status" value="1"/>
</dbReference>
<dbReference type="Proteomes" id="UP000324222">
    <property type="component" value="Unassembled WGS sequence"/>
</dbReference>
<dbReference type="SUPFAM" id="SSF50985">
    <property type="entry name" value="RCC1/BLIP-II"/>
    <property type="match status" value="1"/>
</dbReference>
<accession>A0A5B7GLP8</accession>
<feature type="repeat" description="RCC1" evidence="2">
    <location>
        <begin position="52"/>
        <end position="103"/>
    </location>
</feature>
<evidence type="ECO:0000313" key="4">
    <source>
        <dbReference type="Proteomes" id="UP000324222"/>
    </source>
</evidence>
<evidence type="ECO:0000256" key="1">
    <source>
        <dbReference type="ARBA" id="ARBA00022737"/>
    </source>
</evidence>
<dbReference type="EMBL" id="VSRR010015187">
    <property type="protein sequence ID" value="MPC57918.1"/>
    <property type="molecule type" value="Genomic_DNA"/>
</dbReference>
<organism evidence="3 4">
    <name type="scientific">Portunus trituberculatus</name>
    <name type="common">Swimming crab</name>
    <name type="synonym">Neptunus trituberculatus</name>
    <dbReference type="NCBI Taxonomy" id="210409"/>
    <lineage>
        <taxon>Eukaryota</taxon>
        <taxon>Metazoa</taxon>
        <taxon>Ecdysozoa</taxon>
        <taxon>Arthropoda</taxon>
        <taxon>Crustacea</taxon>
        <taxon>Multicrustacea</taxon>
        <taxon>Malacostraca</taxon>
        <taxon>Eumalacostraca</taxon>
        <taxon>Eucarida</taxon>
        <taxon>Decapoda</taxon>
        <taxon>Pleocyemata</taxon>
        <taxon>Brachyura</taxon>
        <taxon>Eubrachyura</taxon>
        <taxon>Portunoidea</taxon>
        <taxon>Portunidae</taxon>
        <taxon>Portuninae</taxon>
        <taxon>Portunus</taxon>
    </lineage>
</organism>
<dbReference type="Gene3D" id="2.130.10.30">
    <property type="entry name" value="Regulator of chromosome condensation 1/beta-lactamase-inhibitor protein II"/>
    <property type="match status" value="1"/>
</dbReference>
<proteinExistence type="predicted"/>
<feature type="repeat" description="RCC1" evidence="2">
    <location>
        <begin position="1"/>
        <end position="51"/>
    </location>
</feature>
<comment type="caution">
    <text evidence="3">The sequence shown here is derived from an EMBL/GenBank/DDBJ whole genome shotgun (WGS) entry which is preliminary data.</text>
</comment>
<dbReference type="InterPro" id="IPR000408">
    <property type="entry name" value="Reg_chr_condens"/>
</dbReference>
<sequence>MVYSWGDGDFGKLGRGGSEGCALPQNIERLNGLGVCQIECGAQFSLTLTKSGQVWTWGKGDYFRLGHGTDQHVRRPTLVEGLRGKRVIHVAVGALHCLAVTDTGQVR</sequence>